<sequence>MAMSPELRRGLAALLAGTAASLAALLATTAMRARACADAGGEWMEGVRRCAMPGGAAEPSMSRSALVGALVGLATLVTLWRTYTFFAARRASGGR</sequence>
<evidence type="ECO:0000256" key="1">
    <source>
        <dbReference type="SAM" id="Phobius"/>
    </source>
</evidence>
<keyword evidence="1" id="KW-0812">Transmembrane</keyword>
<evidence type="ECO:0000313" key="3">
    <source>
        <dbReference type="EMBL" id="GLC24522.1"/>
    </source>
</evidence>
<evidence type="ECO:0000256" key="2">
    <source>
        <dbReference type="SAM" id="SignalP"/>
    </source>
</evidence>
<feature type="chain" id="PRO_5041241366" evidence="2">
    <location>
        <begin position="36"/>
        <end position="95"/>
    </location>
</feature>
<accession>A0AA37V1Z5</accession>
<dbReference type="EMBL" id="BRXS01000002">
    <property type="protein sequence ID" value="GLC24522.1"/>
    <property type="molecule type" value="Genomic_DNA"/>
</dbReference>
<feature type="signal peptide" evidence="2">
    <location>
        <begin position="1"/>
        <end position="35"/>
    </location>
</feature>
<proteinExistence type="predicted"/>
<dbReference type="Proteomes" id="UP001161325">
    <property type="component" value="Unassembled WGS sequence"/>
</dbReference>
<keyword evidence="1" id="KW-0472">Membrane</keyword>
<keyword evidence="2" id="KW-0732">Signal</keyword>
<keyword evidence="1" id="KW-1133">Transmembrane helix</keyword>
<keyword evidence="4" id="KW-1185">Reference proteome</keyword>
<dbReference type="AlphaFoldDB" id="A0AA37V1Z5"/>
<name>A0AA37V1Z5_9BACT</name>
<protein>
    <submittedName>
        <fullName evidence="3">Uncharacterized protein</fullName>
    </submittedName>
</protein>
<gene>
    <name evidence="3" type="ORF">rosag_10350</name>
</gene>
<evidence type="ECO:0000313" key="4">
    <source>
        <dbReference type="Proteomes" id="UP001161325"/>
    </source>
</evidence>
<feature type="transmembrane region" description="Helical" evidence="1">
    <location>
        <begin position="61"/>
        <end position="80"/>
    </location>
</feature>
<reference evidence="3" key="1">
    <citation type="submission" date="2022-08" db="EMBL/GenBank/DDBJ databases">
        <title>Draft genome sequencing of Roseisolibacter agri AW1220.</title>
        <authorList>
            <person name="Tobiishi Y."/>
            <person name="Tonouchi A."/>
        </authorList>
    </citation>
    <scope>NUCLEOTIDE SEQUENCE</scope>
    <source>
        <strain evidence="3">AW1220</strain>
    </source>
</reference>
<organism evidence="3 4">
    <name type="scientific">Roseisolibacter agri</name>
    <dbReference type="NCBI Taxonomy" id="2014610"/>
    <lineage>
        <taxon>Bacteria</taxon>
        <taxon>Pseudomonadati</taxon>
        <taxon>Gemmatimonadota</taxon>
        <taxon>Gemmatimonadia</taxon>
        <taxon>Gemmatimonadales</taxon>
        <taxon>Gemmatimonadaceae</taxon>
        <taxon>Roseisolibacter</taxon>
    </lineage>
</organism>
<comment type="caution">
    <text evidence="3">The sequence shown here is derived from an EMBL/GenBank/DDBJ whole genome shotgun (WGS) entry which is preliminary data.</text>
</comment>